<keyword evidence="13" id="KW-0175">Coiled coil</keyword>
<feature type="compositionally biased region" description="Polar residues" evidence="14">
    <location>
        <begin position="82"/>
        <end position="91"/>
    </location>
</feature>
<dbReference type="AlphaFoldDB" id="A0A1D1VHH7"/>
<dbReference type="InterPro" id="IPR036871">
    <property type="entry name" value="PX_dom_sf"/>
</dbReference>
<evidence type="ECO:0000256" key="2">
    <source>
        <dbReference type="ARBA" id="ARBA00004469"/>
    </source>
</evidence>
<dbReference type="Proteomes" id="UP000186922">
    <property type="component" value="Unassembled WGS sequence"/>
</dbReference>
<reference evidence="16 17" key="1">
    <citation type="journal article" date="2016" name="Nat. Commun.">
        <title>Extremotolerant tardigrade genome and improved radiotolerance of human cultured cells by tardigrade-unique protein.</title>
        <authorList>
            <person name="Hashimoto T."/>
            <person name="Horikawa D.D."/>
            <person name="Saito Y."/>
            <person name="Kuwahara H."/>
            <person name="Kozuka-Hata H."/>
            <person name="Shin-I T."/>
            <person name="Minakuchi Y."/>
            <person name="Ohishi K."/>
            <person name="Motoyama A."/>
            <person name="Aizu T."/>
            <person name="Enomoto A."/>
            <person name="Kondo K."/>
            <person name="Tanaka S."/>
            <person name="Hara Y."/>
            <person name="Koshikawa S."/>
            <person name="Sagara H."/>
            <person name="Miura T."/>
            <person name="Yokobori S."/>
            <person name="Miyagawa K."/>
            <person name="Suzuki Y."/>
            <person name="Kubo T."/>
            <person name="Oyama M."/>
            <person name="Kohara Y."/>
            <person name="Fujiyama A."/>
            <person name="Arakawa K."/>
            <person name="Katayama T."/>
            <person name="Toyoda A."/>
            <person name="Kunieda T."/>
        </authorList>
    </citation>
    <scope>NUCLEOTIDE SEQUENCE [LARGE SCALE GENOMIC DNA]</scope>
    <source>
        <strain evidence="16 17">YOKOZUNA-1</strain>
    </source>
</reference>
<evidence type="ECO:0000256" key="8">
    <source>
        <dbReference type="ARBA" id="ARBA00022927"/>
    </source>
</evidence>
<feature type="domain" description="PX" evidence="15">
    <location>
        <begin position="126"/>
        <end position="257"/>
    </location>
</feature>
<dbReference type="GO" id="GO:0042995">
    <property type="term" value="C:cell projection"/>
    <property type="evidence" value="ECO:0007669"/>
    <property type="project" value="UniProtKB-SubCell"/>
</dbReference>
<feature type="region of interest" description="Disordered" evidence="14">
    <location>
        <begin position="1"/>
        <end position="59"/>
    </location>
</feature>
<comment type="similarity">
    <text evidence="3">Belongs to the sorting nexin family.</text>
</comment>
<dbReference type="GO" id="GO:0015031">
    <property type="term" value="P:protein transport"/>
    <property type="evidence" value="ECO:0007669"/>
    <property type="project" value="UniProtKB-KW"/>
</dbReference>
<evidence type="ECO:0000256" key="13">
    <source>
        <dbReference type="SAM" id="Coils"/>
    </source>
</evidence>
<keyword evidence="5" id="KW-0813">Transport</keyword>
<sequence>MATEREPPPLTLDGEASKQDSDHEGDLFKSALEDPVDSIGNSPFGNSPFGNEEENTNGLNADFGKITLRNNETRVRDVENDAPSNTSSIISRINYLPDTSGGDGQMNNSYNRKSSMDEEEAEGEDKFIIVTVTEPQKVNEGINAYVQYKVNTETSLPIFKKRKFSVLRRFSDFLGLHEKLQEKHIHVGRLVPPAPEKSVSGMVKTKMGKGDTAGQESNDFVERRRAALERFLNRTAQHPVLRMDPDFREFLEMDEALPRSSNTSAFSGAGVMRLFNKVGEQVKNFTAKMDEKDQWFEDKTVQTENMEVQLRKLHASVEALSHHRRDLANSTGIFAKSAAMLANCEEHTSLSRALSQLAQTEEKIDLLYQEQAVTDYSLLAELLRDYIGLLGTVKEVLHQRVKIFTNWTTAQTTLAKKRETKVKLELASKHDKIQAAQDEVREWEEKVETGERDFEQISDMIKKEMDRFERTRIKDFKETLVKYLEALMLHQQQLIKYWEAFLPEARSISAV</sequence>
<evidence type="ECO:0000256" key="7">
    <source>
        <dbReference type="ARBA" id="ARBA00022753"/>
    </source>
</evidence>
<dbReference type="InterPro" id="IPR015404">
    <property type="entry name" value="Vps5_C"/>
</dbReference>
<keyword evidence="11" id="KW-0966">Cell projection</keyword>
<dbReference type="Pfam" id="PF00787">
    <property type="entry name" value="PX"/>
    <property type="match status" value="1"/>
</dbReference>
<dbReference type="InterPro" id="IPR027267">
    <property type="entry name" value="AH/BAR_dom_sf"/>
</dbReference>
<keyword evidence="17" id="KW-1185">Reference proteome</keyword>
<keyword evidence="10" id="KW-0472">Membrane</keyword>
<dbReference type="SMART" id="SM00312">
    <property type="entry name" value="PX"/>
    <property type="match status" value="1"/>
</dbReference>
<evidence type="ECO:0000256" key="4">
    <source>
        <dbReference type="ARBA" id="ARBA00020435"/>
    </source>
</evidence>
<accession>A0A1D1VHH7</accession>
<organism evidence="16 17">
    <name type="scientific">Ramazzottius varieornatus</name>
    <name type="common">Water bear</name>
    <name type="synonym">Tardigrade</name>
    <dbReference type="NCBI Taxonomy" id="947166"/>
    <lineage>
        <taxon>Eukaryota</taxon>
        <taxon>Metazoa</taxon>
        <taxon>Ecdysozoa</taxon>
        <taxon>Tardigrada</taxon>
        <taxon>Eutardigrada</taxon>
        <taxon>Parachela</taxon>
        <taxon>Hypsibioidea</taxon>
        <taxon>Ramazzottiidae</taxon>
        <taxon>Ramazzottius</taxon>
    </lineage>
</organism>
<keyword evidence="9" id="KW-0007">Acetylation</keyword>
<dbReference type="EMBL" id="BDGG01000006">
    <property type="protein sequence ID" value="GAV00236.1"/>
    <property type="molecule type" value="Genomic_DNA"/>
</dbReference>
<dbReference type="PANTHER" id="PTHR10555:SF170">
    <property type="entry name" value="FI18122P1"/>
    <property type="match status" value="1"/>
</dbReference>
<dbReference type="Gene3D" id="3.30.1520.10">
    <property type="entry name" value="Phox-like domain"/>
    <property type="match status" value="1"/>
</dbReference>
<evidence type="ECO:0000256" key="10">
    <source>
        <dbReference type="ARBA" id="ARBA00023136"/>
    </source>
</evidence>
<evidence type="ECO:0000313" key="17">
    <source>
        <dbReference type="Proteomes" id="UP000186922"/>
    </source>
</evidence>
<dbReference type="SUPFAM" id="SSF103657">
    <property type="entry name" value="BAR/IMD domain-like"/>
    <property type="match status" value="1"/>
</dbReference>
<evidence type="ECO:0000256" key="14">
    <source>
        <dbReference type="SAM" id="MobiDB-lite"/>
    </source>
</evidence>
<evidence type="ECO:0000256" key="12">
    <source>
        <dbReference type="ARBA" id="ARBA00045620"/>
    </source>
</evidence>
<feature type="compositionally biased region" description="Basic and acidic residues" evidence="14">
    <location>
        <begin position="15"/>
        <end position="27"/>
    </location>
</feature>
<dbReference type="SUPFAM" id="SSF64268">
    <property type="entry name" value="PX domain"/>
    <property type="match status" value="1"/>
</dbReference>
<keyword evidence="8" id="KW-0653">Protein transport</keyword>
<evidence type="ECO:0000256" key="9">
    <source>
        <dbReference type="ARBA" id="ARBA00022990"/>
    </source>
</evidence>
<keyword evidence="6" id="KW-0597">Phosphoprotein</keyword>
<evidence type="ECO:0000259" key="15">
    <source>
        <dbReference type="PROSITE" id="PS50195"/>
    </source>
</evidence>
<evidence type="ECO:0000256" key="3">
    <source>
        <dbReference type="ARBA" id="ARBA00010883"/>
    </source>
</evidence>
<dbReference type="CDD" id="cd07623">
    <property type="entry name" value="BAR_SNX1_2"/>
    <property type="match status" value="1"/>
</dbReference>
<comment type="function">
    <text evidence="12">Involved in several stages of intracellular trafficking. Interacts with membranes containing phosphatidylinositol 3-phosphate (PtdIns(3P)) or phosphatidylinositol 3,5-bisphosphate (PtdIns(3,5)P2). Acts in part as component of the retromer membrane-deforming SNX-BAR subcomplex. The SNX-BAR retromer mediates retrograde transport of cargo proteins from endosomes to the trans-Golgi network (TGN) and is involved in endosome-to-plasma membrane transport for cargo protein recycling. The SNX-BAR subcomplex functions to deform the donor membrane into a tubular profile called endosome-to-TGN transport carrier (ETC). Can sense membrane curvature and has in vitro vesicle-to-membrane remodeling activity. Required for retrograde endosome-to-TGN transport of TGN38. Promotes KALRN- and RHOG-dependent but retromer-independent membrane remodeling such as lamellipodium formation; the function is dependent on GEF activity of KALRN.</text>
</comment>
<name>A0A1D1VHH7_RAMVA</name>
<evidence type="ECO:0000256" key="1">
    <source>
        <dbReference type="ARBA" id="ARBA00004316"/>
    </source>
</evidence>
<comment type="caution">
    <text evidence="16">The sequence shown here is derived from an EMBL/GenBank/DDBJ whole genome shotgun (WGS) entry which is preliminary data.</text>
</comment>
<dbReference type="PROSITE" id="PS50195">
    <property type="entry name" value="PX"/>
    <property type="match status" value="1"/>
</dbReference>
<evidence type="ECO:0000313" key="16">
    <source>
        <dbReference type="EMBL" id="GAV00236.1"/>
    </source>
</evidence>
<evidence type="ECO:0000256" key="5">
    <source>
        <dbReference type="ARBA" id="ARBA00022448"/>
    </source>
</evidence>
<dbReference type="PANTHER" id="PTHR10555">
    <property type="entry name" value="SORTING NEXIN"/>
    <property type="match status" value="1"/>
</dbReference>
<dbReference type="FunFam" id="3.30.1520.10:FF:000016">
    <property type="entry name" value="Sorting nexin 2"/>
    <property type="match status" value="1"/>
</dbReference>
<dbReference type="CDD" id="cd06859">
    <property type="entry name" value="PX_SNX1_2_like"/>
    <property type="match status" value="1"/>
</dbReference>
<evidence type="ECO:0000256" key="11">
    <source>
        <dbReference type="ARBA" id="ARBA00023273"/>
    </source>
</evidence>
<dbReference type="Gene3D" id="1.20.1270.60">
    <property type="entry name" value="Arfaptin homology (AH) domain/BAR domain"/>
    <property type="match status" value="1"/>
</dbReference>
<feature type="coiled-coil region" evidence="13">
    <location>
        <begin position="426"/>
        <end position="453"/>
    </location>
</feature>
<dbReference type="Pfam" id="PF09325">
    <property type="entry name" value="Vps5"/>
    <property type="match status" value="1"/>
</dbReference>
<feature type="compositionally biased region" description="Polar residues" evidence="14">
    <location>
        <begin position="39"/>
        <end position="49"/>
    </location>
</feature>
<dbReference type="STRING" id="947166.A0A1D1VHH7"/>
<feature type="region of interest" description="Disordered" evidence="14">
    <location>
        <begin position="192"/>
        <end position="217"/>
    </location>
</feature>
<dbReference type="InterPro" id="IPR001683">
    <property type="entry name" value="PX_dom"/>
</dbReference>
<evidence type="ECO:0000256" key="6">
    <source>
        <dbReference type="ARBA" id="ARBA00022553"/>
    </source>
</evidence>
<dbReference type="FunFam" id="1.20.1270.60:FF:000012">
    <property type="entry name" value="Sorting nexin 2"/>
    <property type="match status" value="1"/>
</dbReference>
<feature type="region of interest" description="Disordered" evidence="14">
    <location>
        <begin position="77"/>
        <end position="122"/>
    </location>
</feature>
<gene>
    <name evidence="16" type="primary">RvY_11118-1</name>
    <name evidence="16" type="synonym">RvY_11118.1</name>
    <name evidence="16" type="ORF">RvY_11118</name>
</gene>
<dbReference type="GO" id="GO:0031901">
    <property type="term" value="C:early endosome membrane"/>
    <property type="evidence" value="ECO:0007669"/>
    <property type="project" value="UniProtKB-SubCell"/>
</dbReference>
<comment type="subcellular location">
    <subcellularLocation>
        <location evidence="1">Cell projection</location>
    </subcellularLocation>
    <subcellularLocation>
        <location evidence="2">Early endosome membrane</location>
        <topology evidence="2">Peripheral membrane protein</topology>
        <orientation evidence="2">Cytoplasmic side</orientation>
    </subcellularLocation>
</comment>
<protein>
    <recommendedName>
        <fullName evidence="4">Sorting nexin-2</fullName>
    </recommendedName>
</protein>
<dbReference type="GO" id="GO:0035091">
    <property type="term" value="F:phosphatidylinositol binding"/>
    <property type="evidence" value="ECO:0007669"/>
    <property type="project" value="InterPro"/>
</dbReference>
<dbReference type="GO" id="GO:0005829">
    <property type="term" value="C:cytosol"/>
    <property type="evidence" value="ECO:0007669"/>
    <property type="project" value="GOC"/>
</dbReference>
<proteinExistence type="inferred from homology"/>
<dbReference type="OrthoDB" id="271164at2759"/>
<dbReference type="GO" id="GO:0034498">
    <property type="term" value="P:early endosome to Golgi transport"/>
    <property type="evidence" value="ECO:0007669"/>
    <property type="project" value="TreeGrafter"/>
</dbReference>
<keyword evidence="7" id="KW-0967">Endosome</keyword>